<dbReference type="Pfam" id="PF10282">
    <property type="entry name" value="Lactonase"/>
    <property type="match status" value="1"/>
</dbReference>
<evidence type="ECO:0000313" key="3">
    <source>
        <dbReference type="EMBL" id="RQG94221.1"/>
    </source>
</evidence>
<feature type="compositionally biased region" description="Polar residues" evidence="2">
    <location>
        <begin position="129"/>
        <end position="142"/>
    </location>
</feature>
<comment type="similarity">
    <text evidence="1">Belongs to the cycloisomerase 2 family.</text>
</comment>
<keyword evidence="4" id="KW-1185">Reference proteome</keyword>
<dbReference type="InterPro" id="IPR011048">
    <property type="entry name" value="Haem_d1_sf"/>
</dbReference>
<organism evidence="3 4">
    <name type="scientific">Natrarchaeobius chitinivorans</name>
    <dbReference type="NCBI Taxonomy" id="1679083"/>
    <lineage>
        <taxon>Archaea</taxon>
        <taxon>Methanobacteriati</taxon>
        <taxon>Methanobacteriota</taxon>
        <taxon>Stenosarchaea group</taxon>
        <taxon>Halobacteria</taxon>
        <taxon>Halobacteriales</taxon>
        <taxon>Natrialbaceae</taxon>
        <taxon>Natrarchaeobius</taxon>
    </lineage>
</organism>
<comment type="caution">
    <text evidence="3">The sequence shown here is derived from an EMBL/GenBank/DDBJ whole genome shotgun (WGS) entry which is preliminary data.</text>
</comment>
<protein>
    <submittedName>
        <fullName evidence="3">Lactonase family protein</fullName>
    </submittedName>
</protein>
<reference evidence="3 4" key="1">
    <citation type="submission" date="2018-10" db="EMBL/GenBank/DDBJ databases">
        <title>Natrarchaeobius chitinivorans gen. nov., sp. nov., and Natrarchaeobius haloalkaliphilus sp. nov., alkaliphilic, chitin-utilizing haloarchaea from hypersaline alkaline lakes.</title>
        <authorList>
            <person name="Sorokin D.Y."/>
            <person name="Elcheninov A.G."/>
            <person name="Kostrikina N.A."/>
            <person name="Bale N.J."/>
            <person name="Sinninghe Damste J.S."/>
            <person name="Khijniak T.V."/>
            <person name="Kublanov I.V."/>
            <person name="Toshchakov S.V."/>
        </authorList>
    </citation>
    <scope>NUCLEOTIDE SEQUENCE [LARGE SCALE GENOMIC DNA]</scope>
    <source>
        <strain evidence="3 4">AArcht4T</strain>
    </source>
</reference>
<name>A0A3N6MF75_NATCH</name>
<dbReference type="Gene3D" id="2.130.10.10">
    <property type="entry name" value="YVTN repeat-like/Quinoprotein amine dehydrogenase"/>
    <property type="match status" value="1"/>
</dbReference>
<dbReference type="InterPro" id="IPR050282">
    <property type="entry name" value="Cycloisomerase_2"/>
</dbReference>
<dbReference type="AlphaFoldDB" id="A0A3N6MF75"/>
<accession>A0A3N6MF75</accession>
<dbReference type="GO" id="GO:0017057">
    <property type="term" value="F:6-phosphogluconolactonase activity"/>
    <property type="evidence" value="ECO:0007669"/>
    <property type="project" value="TreeGrafter"/>
</dbReference>
<dbReference type="GO" id="GO:0005829">
    <property type="term" value="C:cytosol"/>
    <property type="evidence" value="ECO:0007669"/>
    <property type="project" value="TreeGrafter"/>
</dbReference>
<feature type="region of interest" description="Disordered" evidence="2">
    <location>
        <begin position="122"/>
        <end position="144"/>
    </location>
</feature>
<dbReference type="Proteomes" id="UP000282323">
    <property type="component" value="Unassembled WGS sequence"/>
</dbReference>
<dbReference type="InterPro" id="IPR015943">
    <property type="entry name" value="WD40/YVTN_repeat-like_dom_sf"/>
</dbReference>
<dbReference type="SUPFAM" id="SSF51004">
    <property type="entry name" value="C-terminal (heme d1) domain of cytochrome cd1-nitrite reductase"/>
    <property type="match status" value="1"/>
</dbReference>
<dbReference type="EMBL" id="REGA01000010">
    <property type="protein sequence ID" value="RQG94221.1"/>
    <property type="molecule type" value="Genomic_DNA"/>
</dbReference>
<sequence>METTVAYVGTYTDTESEGIYRCQIDESTGEVDGGGLVAETDEPSFLAVDPDRQYLYAVNELEDGAVTAYRIAADGSLERLNQQVIGPADPCHCSVDATGSFLFVAHYTGGAVSVLPITDDGRVGEPTVTHHSGSSVHPNRQTAPHPHSIVPAPNNEFVYVPDLGTDEVVVYDLDPADGQLDRRTSVSARDGAGPRHLEFGPTGSEAYLINELDSTVTVFDWDDESGELSEIDTVSTLPADYDGDNITADIHVHPSGSFVYGSNRGHDSIAVFERTATGLERLEIVETTGNWPRNFLVASSGEALFVANARSSDIVGFELDPATGTTSDAVDRLAVPKPTCIRPI</sequence>
<evidence type="ECO:0000256" key="2">
    <source>
        <dbReference type="SAM" id="MobiDB-lite"/>
    </source>
</evidence>
<dbReference type="PANTHER" id="PTHR30344:SF1">
    <property type="entry name" value="6-PHOSPHOGLUCONOLACTONASE"/>
    <property type="match status" value="1"/>
</dbReference>
<evidence type="ECO:0000313" key="4">
    <source>
        <dbReference type="Proteomes" id="UP000282323"/>
    </source>
</evidence>
<proteinExistence type="inferred from homology"/>
<dbReference type="OrthoDB" id="201589at2157"/>
<dbReference type="RefSeq" id="WP_124195981.1">
    <property type="nucleotide sequence ID" value="NZ_REGA01000010.1"/>
</dbReference>
<evidence type="ECO:0000256" key="1">
    <source>
        <dbReference type="ARBA" id="ARBA00005564"/>
    </source>
</evidence>
<dbReference type="PANTHER" id="PTHR30344">
    <property type="entry name" value="6-PHOSPHOGLUCONOLACTONASE-RELATED"/>
    <property type="match status" value="1"/>
</dbReference>
<gene>
    <name evidence="3" type="ORF">EA473_12680</name>
</gene>
<dbReference type="InterPro" id="IPR019405">
    <property type="entry name" value="Lactonase_7-beta_prop"/>
</dbReference>